<evidence type="ECO:0000313" key="4">
    <source>
        <dbReference type="Proteomes" id="UP000192343"/>
    </source>
</evidence>
<feature type="transmembrane region" description="Helical" evidence="1">
    <location>
        <begin position="132"/>
        <end position="151"/>
    </location>
</feature>
<feature type="transmembrane region" description="Helical" evidence="1">
    <location>
        <begin position="82"/>
        <end position="111"/>
    </location>
</feature>
<dbReference type="Proteomes" id="UP000192343">
    <property type="component" value="Unassembled WGS sequence"/>
</dbReference>
<feature type="transmembrane region" description="Helical" evidence="1">
    <location>
        <begin position="14"/>
        <end position="35"/>
    </location>
</feature>
<evidence type="ECO:0000256" key="1">
    <source>
        <dbReference type="SAM" id="Phobius"/>
    </source>
</evidence>
<keyword evidence="1" id="KW-0812">Transmembrane</keyword>
<evidence type="ECO:0000259" key="2">
    <source>
        <dbReference type="Pfam" id="PF14340"/>
    </source>
</evidence>
<dbReference type="AlphaFoldDB" id="A0A1Y1RUS5"/>
<dbReference type="Pfam" id="PF14340">
    <property type="entry name" value="DUF4395"/>
    <property type="match status" value="1"/>
</dbReference>
<keyword evidence="1" id="KW-0472">Membrane</keyword>
<proteinExistence type="predicted"/>
<dbReference type="EMBL" id="MWQY01000019">
    <property type="protein sequence ID" value="ORC32846.1"/>
    <property type="molecule type" value="Genomic_DNA"/>
</dbReference>
<accession>A0A1Y1RUS5</accession>
<protein>
    <recommendedName>
        <fullName evidence="2">DUF4395 domain-containing protein</fullName>
    </recommendedName>
</protein>
<organism evidence="3 4">
    <name type="scientific">Marispirochaeta aestuarii</name>
    <dbReference type="NCBI Taxonomy" id="1963862"/>
    <lineage>
        <taxon>Bacteria</taxon>
        <taxon>Pseudomonadati</taxon>
        <taxon>Spirochaetota</taxon>
        <taxon>Spirochaetia</taxon>
        <taxon>Spirochaetales</taxon>
        <taxon>Spirochaetaceae</taxon>
        <taxon>Marispirochaeta</taxon>
    </lineage>
</organism>
<feature type="transmembrane region" description="Helical" evidence="1">
    <location>
        <begin position="56"/>
        <end position="76"/>
    </location>
</feature>
<feature type="domain" description="DUF4395" evidence="2">
    <location>
        <begin position="52"/>
        <end position="188"/>
    </location>
</feature>
<keyword evidence="1" id="KW-1133">Transmembrane helix</keyword>
<name>A0A1Y1RUS5_9SPIO</name>
<dbReference type="STRING" id="1963862.B4O97_15440"/>
<feature type="transmembrane region" description="Helical" evidence="1">
    <location>
        <begin position="157"/>
        <end position="178"/>
    </location>
</feature>
<sequence length="208" mass="22951">MKTLGETRLFEPDVFRYEIFPIFLTILVVFIYNLITMNNPHYYSRRTQSLMVNERVIRGIAVQVFGLSLMALILTTRQSTPAALGLLCFLLADFTFRAAGWGTLSLTAAVSRLLGGRLFRFAPRLIRAKPKRFAAGIGAFMSLAAGLLVVLRIHQAAVLLLAVLALFSFLEGTFRFCAGCRIFALLIRLGLAKEDLCTDCVLPGGDGI</sequence>
<gene>
    <name evidence="3" type="ORF">B4O97_15440</name>
</gene>
<evidence type="ECO:0000313" key="3">
    <source>
        <dbReference type="EMBL" id="ORC32846.1"/>
    </source>
</evidence>
<reference evidence="3 4" key="1">
    <citation type="submission" date="2017-03" db="EMBL/GenBank/DDBJ databases">
        <title>Draft Genome sequence of Marispirochaeta sp. strain JC444.</title>
        <authorList>
            <person name="Shivani Y."/>
            <person name="Subhash Y."/>
            <person name="Sasikala C."/>
            <person name="Ramana C."/>
        </authorList>
    </citation>
    <scope>NUCLEOTIDE SEQUENCE [LARGE SCALE GENOMIC DNA]</scope>
    <source>
        <strain evidence="3 4">JC444</strain>
    </source>
</reference>
<comment type="caution">
    <text evidence="3">The sequence shown here is derived from an EMBL/GenBank/DDBJ whole genome shotgun (WGS) entry which is preliminary data.</text>
</comment>
<dbReference type="InterPro" id="IPR025508">
    <property type="entry name" value="DUF4395"/>
</dbReference>
<keyword evidence="4" id="KW-1185">Reference proteome</keyword>